<sequence>MAAIKKENALPLASIVAVLASVLAIWSGVFDRGVSNGSLIEKVGYIEQRVEKINDWIDKKQANEPEEQKKLQDVKIDVVRIQEQLSTLKSKIEDMERRR</sequence>
<proteinExistence type="predicted"/>
<keyword evidence="1" id="KW-0175">Coiled coil</keyword>
<reference evidence="2" key="1">
    <citation type="submission" date="2020-01" db="EMBL/GenBank/DDBJ databases">
        <title>Patterns of diversity and host range of bacteriophage communities associated with bean-nodulatin bacteria.</title>
        <authorList>
            <person name="Vann Cauwenberghe J."/>
            <person name="Santamaria R.I."/>
            <person name="Bustos P."/>
            <person name="Juarez S."/>
            <person name="Gonzalez V."/>
        </authorList>
    </citation>
    <scope>NUCLEOTIDE SEQUENCE</scope>
</reference>
<organism evidence="2 3">
    <name type="scientific">Rhizobium phage RHph_Y68</name>
    <dbReference type="NCBI Taxonomy" id="2509787"/>
    <lineage>
        <taxon>Viruses</taxon>
        <taxon>Duplodnaviria</taxon>
        <taxon>Heunggongvirae</taxon>
        <taxon>Uroviricota</taxon>
        <taxon>Caudoviricetes</taxon>
        <taxon>Pootjesviridae</taxon>
        <taxon>Staniewskivirinae</taxon>
        <taxon>Trinifflemingvirus</taxon>
        <taxon>Trinifflemingvirus Y68</taxon>
    </lineage>
</organism>
<dbReference type="Proteomes" id="UP000605518">
    <property type="component" value="Segment"/>
</dbReference>
<keyword evidence="3" id="KW-1185">Reference proteome</keyword>
<protein>
    <submittedName>
        <fullName evidence="2">Uncharacterized protein</fullName>
    </submittedName>
</protein>
<feature type="coiled-coil region" evidence="1">
    <location>
        <begin position="71"/>
        <end position="98"/>
    </location>
</feature>
<dbReference type="EMBL" id="MN988486">
    <property type="protein sequence ID" value="QIG68061.1"/>
    <property type="molecule type" value="Genomic_DNA"/>
</dbReference>
<name>A0A7S5UT94_9CAUD</name>
<gene>
    <name evidence="2" type="ORF">EVB55_126</name>
</gene>
<accession>A0A7S5UT94</accession>
<evidence type="ECO:0000313" key="3">
    <source>
        <dbReference type="Proteomes" id="UP000605518"/>
    </source>
</evidence>
<evidence type="ECO:0000313" key="2">
    <source>
        <dbReference type="EMBL" id="QIG68061.1"/>
    </source>
</evidence>
<evidence type="ECO:0000256" key="1">
    <source>
        <dbReference type="SAM" id="Coils"/>
    </source>
</evidence>